<evidence type="ECO:0000313" key="1">
    <source>
        <dbReference type="EMBL" id="QVJ02237.1"/>
    </source>
</evidence>
<dbReference type="EMBL" id="CP074402">
    <property type="protein sequence ID" value="QVJ02237.1"/>
    <property type="molecule type" value="Genomic_DNA"/>
</dbReference>
<organism evidence="1 2">
    <name type="scientific">Nocardiopsis eucommiae</name>
    <dbReference type="NCBI Taxonomy" id="2831970"/>
    <lineage>
        <taxon>Bacteria</taxon>
        <taxon>Bacillati</taxon>
        <taxon>Actinomycetota</taxon>
        <taxon>Actinomycetes</taxon>
        <taxon>Streptosporangiales</taxon>
        <taxon>Nocardiopsidaceae</taxon>
        <taxon>Nocardiopsis</taxon>
    </lineage>
</organism>
<dbReference type="AlphaFoldDB" id="A0A975LBM8"/>
<dbReference type="KEGG" id="nec:KGD82_05870"/>
<name>A0A975LBM8_9ACTN</name>
<reference evidence="1" key="1">
    <citation type="submission" date="2021-05" db="EMBL/GenBank/DDBJ databases">
        <authorList>
            <person name="Kaiqin L."/>
            <person name="Jian G."/>
        </authorList>
    </citation>
    <scope>NUCLEOTIDE SEQUENCE</scope>
    <source>
        <strain evidence="1">HDS5</strain>
    </source>
</reference>
<evidence type="ECO:0000313" key="2">
    <source>
        <dbReference type="Proteomes" id="UP000682416"/>
    </source>
</evidence>
<keyword evidence="2" id="KW-1185">Reference proteome</keyword>
<gene>
    <name evidence="1" type="ORF">KGD82_05870</name>
</gene>
<sequence length="46" mass="5265">MNPAIWRRVTEDRGSLLDLRKLRTEGINTITLRGFRSHGPSALDIM</sequence>
<dbReference type="Proteomes" id="UP000682416">
    <property type="component" value="Chromosome"/>
</dbReference>
<proteinExistence type="predicted"/>
<accession>A0A975LBM8</accession>
<dbReference type="RefSeq" id="WP_431869764.1">
    <property type="nucleotide sequence ID" value="NZ_CBDRIY010000012.1"/>
</dbReference>
<protein>
    <submittedName>
        <fullName evidence="1">Uncharacterized protein</fullName>
    </submittedName>
</protein>